<keyword evidence="3" id="KW-1185">Reference proteome</keyword>
<dbReference type="OrthoDB" id="2671218at2759"/>
<dbReference type="EMBL" id="QPFP01000032">
    <property type="protein sequence ID" value="TEB28552.1"/>
    <property type="molecule type" value="Genomic_DNA"/>
</dbReference>
<evidence type="ECO:0000313" key="2">
    <source>
        <dbReference type="EMBL" id="TEB28552.1"/>
    </source>
</evidence>
<feature type="region of interest" description="Disordered" evidence="1">
    <location>
        <begin position="107"/>
        <end position="128"/>
    </location>
</feature>
<name>A0A4Y7T4M5_COPMI</name>
<evidence type="ECO:0000256" key="1">
    <source>
        <dbReference type="SAM" id="MobiDB-lite"/>
    </source>
</evidence>
<comment type="caution">
    <text evidence="2">The sequence shown here is derived from an EMBL/GenBank/DDBJ whole genome shotgun (WGS) entry which is preliminary data.</text>
</comment>
<reference evidence="2 3" key="1">
    <citation type="journal article" date="2019" name="Nat. Ecol. Evol.">
        <title>Megaphylogeny resolves global patterns of mushroom evolution.</title>
        <authorList>
            <person name="Varga T."/>
            <person name="Krizsan K."/>
            <person name="Foldi C."/>
            <person name="Dima B."/>
            <person name="Sanchez-Garcia M."/>
            <person name="Sanchez-Ramirez S."/>
            <person name="Szollosi G.J."/>
            <person name="Szarkandi J.G."/>
            <person name="Papp V."/>
            <person name="Albert L."/>
            <person name="Andreopoulos W."/>
            <person name="Angelini C."/>
            <person name="Antonin V."/>
            <person name="Barry K.W."/>
            <person name="Bougher N.L."/>
            <person name="Buchanan P."/>
            <person name="Buyck B."/>
            <person name="Bense V."/>
            <person name="Catcheside P."/>
            <person name="Chovatia M."/>
            <person name="Cooper J."/>
            <person name="Damon W."/>
            <person name="Desjardin D."/>
            <person name="Finy P."/>
            <person name="Geml J."/>
            <person name="Haridas S."/>
            <person name="Hughes K."/>
            <person name="Justo A."/>
            <person name="Karasinski D."/>
            <person name="Kautmanova I."/>
            <person name="Kiss B."/>
            <person name="Kocsube S."/>
            <person name="Kotiranta H."/>
            <person name="LaButti K.M."/>
            <person name="Lechner B.E."/>
            <person name="Liimatainen K."/>
            <person name="Lipzen A."/>
            <person name="Lukacs Z."/>
            <person name="Mihaltcheva S."/>
            <person name="Morgado L.N."/>
            <person name="Niskanen T."/>
            <person name="Noordeloos M.E."/>
            <person name="Ohm R.A."/>
            <person name="Ortiz-Santana B."/>
            <person name="Ovrebo C."/>
            <person name="Racz N."/>
            <person name="Riley R."/>
            <person name="Savchenko A."/>
            <person name="Shiryaev A."/>
            <person name="Soop K."/>
            <person name="Spirin V."/>
            <person name="Szebenyi C."/>
            <person name="Tomsovsky M."/>
            <person name="Tulloss R.E."/>
            <person name="Uehling J."/>
            <person name="Grigoriev I.V."/>
            <person name="Vagvolgyi C."/>
            <person name="Papp T."/>
            <person name="Martin F.M."/>
            <person name="Miettinen O."/>
            <person name="Hibbett D.S."/>
            <person name="Nagy L.G."/>
        </authorList>
    </citation>
    <scope>NUCLEOTIDE SEQUENCE [LARGE SCALE GENOMIC DNA]</scope>
    <source>
        <strain evidence="2 3">FP101781</strain>
    </source>
</reference>
<dbReference type="AlphaFoldDB" id="A0A4Y7T4M5"/>
<feature type="compositionally biased region" description="Basic and acidic residues" evidence="1">
    <location>
        <begin position="25"/>
        <end position="35"/>
    </location>
</feature>
<protein>
    <submittedName>
        <fullName evidence="2">Uncharacterized protein</fullName>
    </submittedName>
</protein>
<evidence type="ECO:0000313" key="3">
    <source>
        <dbReference type="Proteomes" id="UP000298030"/>
    </source>
</evidence>
<dbReference type="Proteomes" id="UP000298030">
    <property type="component" value="Unassembled WGS sequence"/>
</dbReference>
<accession>A0A4Y7T4M5</accession>
<feature type="region of interest" description="Disordered" evidence="1">
    <location>
        <begin position="1"/>
        <end position="91"/>
    </location>
</feature>
<gene>
    <name evidence="2" type="ORF">FA13DRAFT_1794014</name>
</gene>
<proteinExistence type="predicted"/>
<sequence>MPPSRQPPKASPPSSTPYPTPRCRNSQEIERRSPEEGAPQRPPVRNTYAGRRTIAPTTRNVSPDLTPPPSQSLGPCRASALSSREATPSDDLPDILELLAAADEASKAKEADRRATLHQRREAAKKTALENKERAISLPESEVLAKFAEIVATSGECWFADIRIVDYVCRRRLEPASKNSMRGISPPDRWSDPRTVPRTAMERDDLAMRFEILHGRQPIDIFKYPCPVCRFEVCVAPSPNVMLQSILDVMNTTAQVRPSTPAGAGRDAVASSYSPSFAGLFLGQDV</sequence>
<organism evidence="2 3">
    <name type="scientific">Coprinellus micaceus</name>
    <name type="common">Glistening ink-cap mushroom</name>
    <name type="synonym">Coprinus micaceus</name>
    <dbReference type="NCBI Taxonomy" id="71717"/>
    <lineage>
        <taxon>Eukaryota</taxon>
        <taxon>Fungi</taxon>
        <taxon>Dikarya</taxon>
        <taxon>Basidiomycota</taxon>
        <taxon>Agaricomycotina</taxon>
        <taxon>Agaricomycetes</taxon>
        <taxon>Agaricomycetidae</taxon>
        <taxon>Agaricales</taxon>
        <taxon>Agaricineae</taxon>
        <taxon>Psathyrellaceae</taxon>
        <taxon>Coprinellus</taxon>
    </lineage>
</organism>
<feature type="compositionally biased region" description="Pro residues" evidence="1">
    <location>
        <begin position="1"/>
        <end position="20"/>
    </location>
</feature>